<keyword evidence="2" id="KW-1185">Reference proteome</keyword>
<dbReference type="Proteomes" id="UP000807306">
    <property type="component" value="Unassembled WGS sequence"/>
</dbReference>
<dbReference type="OrthoDB" id="3025297at2759"/>
<dbReference type="AlphaFoldDB" id="A0A9P6JQD9"/>
<name>A0A9P6JQD9_9AGAR</name>
<dbReference type="InterPro" id="IPR032675">
    <property type="entry name" value="LRR_dom_sf"/>
</dbReference>
<gene>
    <name evidence="1" type="ORF">CPB83DRAFT_905935</name>
</gene>
<evidence type="ECO:0000313" key="1">
    <source>
        <dbReference type="EMBL" id="KAF9529532.1"/>
    </source>
</evidence>
<evidence type="ECO:0000313" key="2">
    <source>
        <dbReference type="Proteomes" id="UP000807306"/>
    </source>
</evidence>
<evidence type="ECO:0008006" key="3">
    <source>
        <dbReference type="Google" id="ProtNLM"/>
    </source>
</evidence>
<dbReference type="EMBL" id="MU157845">
    <property type="protein sequence ID" value="KAF9529532.1"/>
    <property type="molecule type" value="Genomic_DNA"/>
</dbReference>
<protein>
    <recommendedName>
        <fullName evidence="3">F-box domain-containing protein</fullName>
    </recommendedName>
</protein>
<sequence length="422" mass="48616">MSTSPLLDLCVEIFQLILQNLPQSELQKANLVSRSFHLNARRILFQNLRYTGRKAYIKLGQLGMAHDEIKACIRRLEIVMGGHCPSESLRLTNAGLLELIRSLPNLDAFFFKQLPIYVIDLGIQSDMPQLSLALRTTHLSELKLNLHYWRRVVGDPSEGPEGLKKLSVVWYIGDKVDKPGSSAEHLYQFIRPSLQTLVELQLNFNPIGFPGTPVLDFRLLAAASNLSRFDYAVQSLDDGILELIPKTFPNLRALSLEWRNPRSRYSLSWQDQYLVALSENRHLTELALSCDFEKDAGDLYMEKDRISWQIRCYIRRFHAAETVYRAIAGLVKLTWIQLGIDVTDPYFTSPHRFVVEENLMPGRLKVERKIRGIKQRWMGYKVMEPVRKNGFRGPAIAISTMLEDLPGEVIDQEIMEPERDYW</sequence>
<reference evidence="1" key="1">
    <citation type="submission" date="2020-11" db="EMBL/GenBank/DDBJ databases">
        <authorList>
            <consortium name="DOE Joint Genome Institute"/>
            <person name="Ahrendt S."/>
            <person name="Riley R."/>
            <person name="Andreopoulos W."/>
            <person name="Labutti K."/>
            <person name="Pangilinan J."/>
            <person name="Ruiz-Duenas F.J."/>
            <person name="Barrasa J.M."/>
            <person name="Sanchez-Garcia M."/>
            <person name="Camarero S."/>
            <person name="Miyauchi S."/>
            <person name="Serrano A."/>
            <person name="Linde D."/>
            <person name="Babiker R."/>
            <person name="Drula E."/>
            <person name="Ayuso-Fernandez I."/>
            <person name="Pacheco R."/>
            <person name="Padilla G."/>
            <person name="Ferreira P."/>
            <person name="Barriuso J."/>
            <person name="Kellner H."/>
            <person name="Castanera R."/>
            <person name="Alfaro M."/>
            <person name="Ramirez L."/>
            <person name="Pisabarro A.G."/>
            <person name="Kuo A."/>
            <person name="Tritt A."/>
            <person name="Lipzen A."/>
            <person name="He G."/>
            <person name="Yan M."/>
            <person name="Ng V."/>
            <person name="Cullen D."/>
            <person name="Martin F."/>
            <person name="Rosso M.-N."/>
            <person name="Henrissat B."/>
            <person name="Hibbett D."/>
            <person name="Martinez A.T."/>
            <person name="Grigoriev I.V."/>
        </authorList>
    </citation>
    <scope>NUCLEOTIDE SEQUENCE</scope>
    <source>
        <strain evidence="1">CBS 506.95</strain>
    </source>
</reference>
<proteinExistence type="predicted"/>
<accession>A0A9P6JQD9</accession>
<dbReference type="Gene3D" id="3.80.10.10">
    <property type="entry name" value="Ribonuclease Inhibitor"/>
    <property type="match status" value="1"/>
</dbReference>
<organism evidence="1 2">
    <name type="scientific">Crepidotus variabilis</name>
    <dbReference type="NCBI Taxonomy" id="179855"/>
    <lineage>
        <taxon>Eukaryota</taxon>
        <taxon>Fungi</taxon>
        <taxon>Dikarya</taxon>
        <taxon>Basidiomycota</taxon>
        <taxon>Agaricomycotina</taxon>
        <taxon>Agaricomycetes</taxon>
        <taxon>Agaricomycetidae</taxon>
        <taxon>Agaricales</taxon>
        <taxon>Agaricineae</taxon>
        <taxon>Crepidotaceae</taxon>
        <taxon>Crepidotus</taxon>
    </lineage>
</organism>
<dbReference type="SUPFAM" id="SSF52047">
    <property type="entry name" value="RNI-like"/>
    <property type="match status" value="1"/>
</dbReference>
<comment type="caution">
    <text evidence="1">The sequence shown here is derived from an EMBL/GenBank/DDBJ whole genome shotgun (WGS) entry which is preliminary data.</text>
</comment>